<evidence type="ECO:0000313" key="2">
    <source>
        <dbReference type="Proteomes" id="UP001195914"/>
    </source>
</evidence>
<dbReference type="AlphaFoldDB" id="A0AAD9LKI2"/>
<keyword evidence="2" id="KW-1185">Reference proteome</keyword>
<accession>A0AAD9LKI2</accession>
<reference evidence="1" key="1">
    <citation type="journal article" date="2014" name="Nucleic Acids Res.">
        <title>The evolutionary dynamics of variant antigen genes in Babesia reveal a history of genomic innovation underlying host-parasite interaction.</title>
        <authorList>
            <person name="Jackson A.P."/>
            <person name="Otto T.D."/>
            <person name="Darby A."/>
            <person name="Ramaprasad A."/>
            <person name="Xia D."/>
            <person name="Echaide I.E."/>
            <person name="Farber M."/>
            <person name="Gahlot S."/>
            <person name="Gamble J."/>
            <person name="Gupta D."/>
            <person name="Gupta Y."/>
            <person name="Jackson L."/>
            <person name="Malandrin L."/>
            <person name="Malas T.B."/>
            <person name="Moussa E."/>
            <person name="Nair M."/>
            <person name="Reid A.J."/>
            <person name="Sanders M."/>
            <person name="Sharma J."/>
            <person name="Tracey A."/>
            <person name="Quail M.A."/>
            <person name="Weir W."/>
            <person name="Wastling J.M."/>
            <person name="Hall N."/>
            <person name="Willadsen P."/>
            <person name="Lingelbach K."/>
            <person name="Shiels B."/>
            <person name="Tait A."/>
            <person name="Berriman M."/>
            <person name="Allred D.R."/>
            <person name="Pain A."/>
        </authorList>
    </citation>
    <scope>NUCLEOTIDE SEQUENCE</scope>
    <source>
        <strain evidence="1">1802A</strain>
    </source>
</reference>
<dbReference type="EMBL" id="JAHBMH010000016">
    <property type="protein sequence ID" value="KAK1939082.1"/>
    <property type="molecule type" value="Genomic_DNA"/>
</dbReference>
<organism evidence="1 2">
    <name type="scientific">Babesia divergens</name>
    <dbReference type="NCBI Taxonomy" id="32595"/>
    <lineage>
        <taxon>Eukaryota</taxon>
        <taxon>Sar</taxon>
        <taxon>Alveolata</taxon>
        <taxon>Apicomplexa</taxon>
        <taxon>Aconoidasida</taxon>
        <taxon>Piroplasmida</taxon>
        <taxon>Babesiidae</taxon>
        <taxon>Babesia</taxon>
    </lineage>
</organism>
<gene>
    <name evidence="1" type="ORF">X943_000880</name>
</gene>
<protein>
    <submittedName>
        <fullName evidence="1">Uncharacterized protein</fullName>
    </submittedName>
</protein>
<proteinExistence type="predicted"/>
<dbReference type="Proteomes" id="UP001195914">
    <property type="component" value="Unassembled WGS sequence"/>
</dbReference>
<evidence type="ECO:0000313" key="1">
    <source>
        <dbReference type="EMBL" id="KAK1939082.1"/>
    </source>
</evidence>
<comment type="caution">
    <text evidence="1">The sequence shown here is derived from an EMBL/GenBank/DDBJ whole genome shotgun (WGS) entry which is preliminary data.</text>
</comment>
<name>A0AAD9LKI2_BABDI</name>
<reference evidence="1" key="2">
    <citation type="submission" date="2021-05" db="EMBL/GenBank/DDBJ databases">
        <authorList>
            <person name="Pain A."/>
        </authorList>
    </citation>
    <scope>NUCLEOTIDE SEQUENCE</scope>
    <source>
        <strain evidence="1">1802A</strain>
    </source>
</reference>
<sequence length="223" mass="24280">MSKWMKMPLKFCANTRQNVKFNIGRFAVQFAPKNISTLVLHYLLTKLMKKQTGMAGQSVIPGTNKQEATENVLEGPFSFTRSKAHGVFELQGNILGSIGAMKLPAGEPPSNEVVRVTNKPLIKILTGAFNIIRIPRAPTDSRALLGNIEEQKMKRSESLGQTCLEGIEIFLDAGFVFMVCMLTVKIMICTGGPSSLKDSTTDLLSFSEDRAKGGSEASGLPLL</sequence>